<dbReference type="EMBL" id="JBEFLD010000005">
    <property type="protein sequence ID" value="MEQ6291060.1"/>
    <property type="molecule type" value="Genomic_DNA"/>
</dbReference>
<proteinExistence type="predicted"/>
<dbReference type="SUPFAM" id="SSF54106">
    <property type="entry name" value="LysM domain"/>
    <property type="match status" value="1"/>
</dbReference>
<dbReference type="PANTHER" id="PTHR34700:SF4">
    <property type="entry name" value="PHAGE-LIKE ELEMENT PBSX PROTEIN XKDP"/>
    <property type="match status" value="1"/>
</dbReference>
<dbReference type="Proteomes" id="UP001433638">
    <property type="component" value="Unassembled WGS sequence"/>
</dbReference>
<dbReference type="PANTHER" id="PTHR34700">
    <property type="entry name" value="POTASSIUM BINDING PROTEIN KBP"/>
    <property type="match status" value="1"/>
</dbReference>
<gene>
    <name evidence="3" type="ORF">ABNW52_10615</name>
</gene>
<dbReference type="PROSITE" id="PS51782">
    <property type="entry name" value="LYSM"/>
    <property type="match status" value="1"/>
</dbReference>
<evidence type="ECO:0000259" key="2">
    <source>
        <dbReference type="PROSITE" id="PS51782"/>
    </source>
</evidence>
<feature type="chain" id="PRO_5046317901" evidence="1">
    <location>
        <begin position="21"/>
        <end position="340"/>
    </location>
</feature>
<evidence type="ECO:0000313" key="4">
    <source>
        <dbReference type="Proteomes" id="UP001433638"/>
    </source>
</evidence>
<sequence>MLKPIISLVLALGLSAPAIADTLQLREDAPQRYVVKKGDTLWDISGKYLKSPWKWPQLWRMNRAEIKNPHWIYPGDVLYLEYVDGQPRLRIGSNRTVKLSPQVRSTPLDEAITMIPAKAIEPFLRRPLLVDDTADYERAPRLVATQENRVILSTLDPAYATGLTSGGTWQAYRLGRPVVDPDSKELLGHEVIYGGDLQVRKLDAVSSLQVGKVNEEILIGDRLAKKAEHEDLQYIPHEPPPELQGKIVQSVSGVNEIGQLYSVVINRGQREGVEIGHVFGIYRAPKIISVENNGQKQQLAMPSEQLGDLIVYRVFQKASYALVLRSSQSVIVGDRIAAPQ</sequence>
<evidence type="ECO:0000256" key="1">
    <source>
        <dbReference type="SAM" id="SignalP"/>
    </source>
</evidence>
<organism evidence="3 4">
    <name type="scientific">Vogesella oryzagri</name>
    <dbReference type="NCBI Taxonomy" id="3160864"/>
    <lineage>
        <taxon>Bacteria</taxon>
        <taxon>Pseudomonadati</taxon>
        <taxon>Pseudomonadota</taxon>
        <taxon>Betaproteobacteria</taxon>
        <taxon>Neisseriales</taxon>
        <taxon>Chromobacteriaceae</taxon>
        <taxon>Vogesella</taxon>
    </lineage>
</organism>
<keyword evidence="1" id="KW-0732">Signal</keyword>
<protein>
    <submittedName>
        <fullName evidence="3">LysM domain-containing protein</fullName>
    </submittedName>
</protein>
<dbReference type="InterPro" id="IPR052196">
    <property type="entry name" value="Bact_Kbp"/>
</dbReference>
<evidence type="ECO:0000313" key="3">
    <source>
        <dbReference type="EMBL" id="MEQ6291060.1"/>
    </source>
</evidence>
<name>A0ABV1M5U7_9NEIS</name>
<dbReference type="InterPro" id="IPR018392">
    <property type="entry name" value="LysM"/>
</dbReference>
<feature type="domain" description="LysM" evidence="2">
    <location>
        <begin position="31"/>
        <end position="80"/>
    </location>
</feature>
<dbReference type="RefSeq" id="WP_349587349.1">
    <property type="nucleotide sequence ID" value="NZ_JBEFLD010000005.1"/>
</dbReference>
<reference evidence="3" key="1">
    <citation type="submission" date="2024-06" db="EMBL/GenBank/DDBJ databases">
        <title>Genome sequence of Vogesella sp. MAHUQ-64.</title>
        <authorList>
            <person name="Huq M.A."/>
        </authorList>
    </citation>
    <scope>NUCLEOTIDE SEQUENCE</scope>
    <source>
        <strain evidence="3">MAHUQ-64</strain>
    </source>
</reference>
<dbReference type="SMART" id="SM00257">
    <property type="entry name" value="LysM"/>
    <property type="match status" value="1"/>
</dbReference>
<dbReference type="CDD" id="cd00118">
    <property type="entry name" value="LysM"/>
    <property type="match status" value="1"/>
</dbReference>
<accession>A0ABV1M5U7</accession>
<dbReference type="Gene3D" id="3.10.350.10">
    <property type="entry name" value="LysM domain"/>
    <property type="match status" value="1"/>
</dbReference>
<keyword evidence="4" id="KW-1185">Reference proteome</keyword>
<feature type="signal peptide" evidence="1">
    <location>
        <begin position="1"/>
        <end position="20"/>
    </location>
</feature>
<dbReference type="InterPro" id="IPR036779">
    <property type="entry name" value="LysM_dom_sf"/>
</dbReference>
<dbReference type="Pfam" id="PF01476">
    <property type="entry name" value="LysM"/>
    <property type="match status" value="1"/>
</dbReference>
<comment type="caution">
    <text evidence="3">The sequence shown here is derived from an EMBL/GenBank/DDBJ whole genome shotgun (WGS) entry which is preliminary data.</text>
</comment>